<dbReference type="InterPro" id="IPR017552">
    <property type="entry name" value="PHI/rmpB"/>
</dbReference>
<dbReference type="GO" id="GO:0043800">
    <property type="term" value="F:6-phospho-3-hexuloisomerase activity"/>
    <property type="evidence" value="ECO:0007669"/>
    <property type="project" value="UniProtKB-EC"/>
</dbReference>
<dbReference type="Proteomes" id="UP000095564">
    <property type="component" value="Unassembled WGS sequence"/>
</dbReference>
<protein>
    <submittedName>
        <fullName evidence="3">3-hexulose-6-phosphate isomerase</fullName>
        <ecNumber evidence="3">5.3.1.27</ecNumber>
    </submittedName>
</protein>
<dbReference type="PANTHER" id="PTHR43443">
    <property type="entry name" value="3-HEXULOSE-6-PHOSPHATE ISOMERASE"/>
    <property type="match status" value="1"/>
</dbReference>
<dbReference type="InterPro" id="IPR001347">
    <property type="entry name" value="SIS_dom"/>
</dbReference>
<feature type="domain" description="SIS" evidence="2">
    <location>
        <begin position="29"/>
        <end position="172"/>
    </location>
</feature>
<dbReference type="GO" id="GO:1901135">
    <property type="term" value="P:carbohydrate derivative metabolic process"/>
    <property type="evidence" value="ECO:0007669"/>
    <property type="project" value="InterPro"/>
</dbReference>
<sequence>MEYGKACQLVLDECRQALGKVDEGQVKEFISLVYSSEKVFFIGVGRVLLSLEAFAKRLAHLGIDAVVVGEITEPAFTDKDLLVVGSGSGESLFPVAIAKKAKSIGGKVVHIGSNENSSMKEVTDLMVRIPVRTKLYKEDEISSEQPMSSLFEQALLLFGDSVSKMIVEEKQIELKQLWKFHANLE</sequence>
<dbReference type="GO" id="GO:0097367">
    <property type="term" value="F:carbohydrate derivative binding"/>
    <property type="evidence" value="ECO:0007669"/>
    <property type="project" value="InterPro"/>
</dbReference>
<name>A0A174JZI0_ANAHA</name>
<organism evidence="3 4">
    <name type="scientific">Anaerostipes hadrus</name>
    <dbReference type="NCBI Taxonomy" id="649756"/>
    <lineage>
        <taxon>Bacteria</taxon>
        <taxon>Bacillati</taxon>
        <taxon>Bacillota</taxon>
        <taxon>Clostridia</taxon>
        <taxon>Lachnospirales</taxon>
        <taxon>Lachnospiraceae</taxon>
        <taxon>Anaerostipes</taxon>
    </lineage>
</organism>
<dbReference type="EMBL" id="CZAU01000003">
    <property type="protein sequence ID" value="CUP05243.1"/>
    <property type="molecule type" value="Genomic_DNA"/>
</dbReference>
<dbReference type="RefSeq" id="WP_055159404.1">
    <property type="nucleotide sequence ID" value="NZ_CZAU01000003.1"/>
</dbReference>
<dbReference type="EC" id="5.3.1.27" evidence="3"/>
<proteinExistence type="inferred from homology"/>
<gene>
    <name evidence="3" type="primary">hxlB_1</name>
    <name evidence="3" type="ORF">ERS852520_00479</name>
</gene>
<dbReference type="PANTHER" id="PTHR43443:SF1">
    <property type="entry name" value="3-HEXULOSE-6-PHOSPHATE ISOMERASE"/>
    <property type="match status" value="1"/>
</dbReference>
<comment type="similarity">
    <text evidence="1">Belongs to the SIS family. PHI subfamily.</text>
</comment>
<dbReference type="PROSITE" id="PS51464">
    <property type="entry name" value="SIS"/>
    <property type="match status" value="1"/>
</dbReference>
<dbReference type="OrthoDB" id="9797832at2"/>
<dbReference type="SUPFAM" id="SSF53697">
    <property type="entry name" value="SIS domain"/>
    <property type="match status" value="1"/>
</dbReference>
<dbReference type="Gene3D" id="3.40.50.10490">
    <property type="entry name" value="Glucose-6-phosphate isomerase like protein, domain 1"/>
    <property type="match status" value="1"/>
</dbReference>
<evidence type="ECO:0000256" key="1">
    <source>
        <dbReference type="ARBA" id="ARBA00009235"/>
    </source>
</evidence>
<evidence type="ECO:0000259" key="2">
    <source>
        <dbReference type="PROSITE" id="PS51464"/>
    </source>
</evidence>
<dbReference type="AlphaFoldDB" id="A0A174JZI0"/>
<dbReference type="NCBIfam" id="TIGR03127">
    <property type="entry name" value="RuMP_HxlB"/>
    <property type="match status" value="1"/>
</dbReference>
<dbReference type="InterPro" id="IPR046348">
    <property type="entry name" value="SIS_dom_sf"/>
</dbReference>
<reference evidence="3 4" key="1">
    <citation type="submission" date="2015-09" db="EMBL/GenBank/DDBJ databases">
        <authorList>
            <consortium name="Pathogen Informatics"/>
        </authorList>
    </citation>
    <scope>NUCLEOTIDE SEQUENCE [LARGE SCALE GENOMIC DNA]</scope>
    <source>
        <strain evidence="3 4">2789STDY5834908</strain>
    </source>
</reference>
<evidence type="ECO:0000313" key="3">
    <source>
        <dbReference type="EMBL" id="CUP05243.1"/>
    </source>
</evidence>
<accession>A0A174JZI0</accession>
<evidence type="ECO:0000313" key="4">
    <source>
        <dbReference type="Proteomes" id="UP000095564"/>
    </source>
</evidence>
<dbReference type="Pfam" id="PF01380">
    <property type="entry name" value="SIS"/>
    <property type="match status" value="1"/>
</dbReference>
<keyword evidence="3" id="KW-0413">Isomerase</keyword>